<organism evidence="10 11">
    <name type="scientific">Flavilitoribacter nigricans (strain ATCC 23147 / DSM 23189 / NBRC 102662 / NCIMB 1420 / SS-2)</name>
    <name type="common">Lewinella nigricans</name>
    <dbReference type="NCBI Taxonomy" id="1122177"/>
    <lineage>
        <taxon>Bacteria</taxon>
        <taxon>Pseudomonadati</taxon>
        <taxon>Bacteroidota</taxon>
        <taxon>Saprospiria</taxon>
        <taxon>Saprospirales</taxon>
        <taxon>Lewinellaceae</taxon>
        <taxon>Flavilitoribacter</taxon>
    </lineage>
</organism>
<keyword evidence="11" id="KW-1185">Reference proteome</keyword>
<gene>
    <name evidence="10" type="ORF">CRP01_13795</name>
</gene>
<comment type="caution">
    <text evidence="10">The sequence shown here is derived from an EMBL/GenBank/DDBJ whole genome shotgun (WGS) entry which is preliminary data.</text>
</comment>
<dbReference type="Gene3D" id="3.40.50.620">
    <property type="entry name" value="HUPs"/>
    <property type="match status" value="1"/>
</dbReference>
<evidence type="ECO:0000256" key="4">
    <source>
        <dbReference type="ARBA" id="ARBA00022827"/>
    </source>
</evidence>
<dbReference type="PANTHER" id="PTHR11455:SF22">
    <property type="entry name" value="CRYPTOCHROME DASH"/>
    <property type="match status" value="1"/>
</dbReference>
<comment type="function">
    <text evidence="8">May have a photoreceptor function.</text>
</comment>
<dbReference type="GO" id="GO:0003677">
    <property type="term" value="F:DNA binding"/>
    <property type="evidence" value="ECO:0007669"/>
    <property type="project" value="TreeGrafter"/>
</dbReference>
<evidence type="ECO:0000313" key="11">
    <source>
        <dbReference type="Proteomes" id="UP000223913"/>
    </source>
</evidence>
<dbReference type="Gene3D" id="1.10.579.10">
    <property type="entry name" value="DNA Cyclobutane Dipyrimidine Photolyase, subunit A, domain 3"/>
    <property type="match status" value="1"/>
</dbReference>
<dbReference type="InterPro" id="IPR014729">
    <property type="entry name" value="Rossmann-like_a/b/a_fold"/>
</dbReference>
<dbReference type="InterPro" id="IPR006050">
    <property type="entry name" value="DNA_photolyase_N"/>
</dbReference>
<dbReference type="Pfam" id="PF03441">
    <property type="entry name" value="FAD_binding_7"/>
    <property type="match status" value="1"/>
</dbReference>
<evidence type="ECO:0000256" key="7">
    <source>
        <dbReference type="PIRSR" id="PIRSR602081-2"/>
    </source>
</evidence>
<dbReference type="OrthoDB" id="9772484at2"/>
<keyword evidence="3 6" id="KW-0285">Flavoprotein</keyword>
<dbReference type="InterPro" id="IPR005101">
    <property type="entry name" value="Cryptochr/Photolyase_FAD-bd"/>
</dbReference>
<feature type="binding site" evidence="6">
    <location>
        <begin position="387"/>
        <end position="389"/>
    </location>
    <ligand>
        <name>FAD</name>
        <dbReference type="ChEBI" id="CHEBI:57692"/>
    </ligand>
</feature>
<dbReference type="InterPro" id="IPR002081">
    <property type="entry name" value="Cryptochrome/DNA_photolyase_1"/>
</dbReference>
<dbReference type="Pfam" id="PF00875">
    <property type="entry name" value="DNA_photolyase"/>
    <property type="match status" value="1"/>
</dbReference>
<feature type="site" description="Electron transfer via tryptophanyl radical" evidence="7">
    <location>
        <position position="374"/>
    </location>
</feature>
<dbReference type="InterPro" id="IPR014133">
    <property type="entry name" value="Cry_DASH"/>
</dbReference>
<dbReference type="PROSITE" id="PS51645">
    <property type="entry name" value="PHR_CRY_ALPHA_BETA"/>
    <property type="match status" value="1"/>
</dbReference>
<evidence type="ECO:0000256" key="1">
    <source>
        <dbReference type="ARBA" id="ARBA00005862"/>
    </source>
</evidence>
<comment type="cofactor">
    <cofactor evidence="6 8">
        <name>FAD</name>
        <dbReference type="ChEBI" id="CHEBI:57692"/>
    </cofactor>
    <text evidence="6 8">Binds 1 FAD per subunit.</text>
</comment>
<proteinExistence type="inferred from homology"/>
<dbReference type="SUPFAM" id="SSF48173">
    <property type="entry name" value="Cryptochrome/photolyase FAD-binding domain"/>
    <property type="match status" value="1"/>
</dbReference>
<dbReference type="PRINTS" id="PR00147">
    <property type="entry name" value="DNAPHOTLYASE"/>
</dbReference>
<feature type="binding site" evidence="6">
    <location>
        <begin position="289"/>
        <end position="296"/>
    </location>
    <ligand>
        <name>FAD</name>
        <dbReference type="ChEBI" id="CHEBI:57692"/>
    </ligand>
</feature>
<evidence type="ECO:0000259" key="9">
    <source>
        <dbReference type="PROSITE" id="PS51645"/>
    </source>
</evidence>
<feature type="site" description="Electron transfer via tryptophanyl radical" evidence="7">
    <location>
        <position position="397"/>
    </location>
</feature>
<feature type="site" description="Electron transfer via tryptophanyl radical" evidence="7">
    <location>
        <position position="321"/>
    </location>
</feature>
<feature type="binding site" evidence="6">
    <location>
        <begin position="249"/>
        <end position="253"/>
    </location>
    <ligand>
        <name>FAD</name>
        <dbReference type="ChEBI" id="CHEBI:57692"/>
    </ligand>
</feature>
<reference evidence="10 11" key="1">
    <citation type="submission" date="2017-10" db="EMBL/GenBank/DDBJ databases">
        <title>The draft genome sequence of Lewinella nigricans NBRC 102662.</title>
        <authorList>
            <person name="Wang K."/>
        </authorList>
    </citation>
    <scope>NUCLEOTIDE SEQUENCE [LARGE SCALE GENOMIC DNA]</scope>
    <source>
        <strain evidence="10 11">NBRC 102662</strain>
    </source>
</reference>
<dbReference type="InterPro" id="IPR036134">
    <property type="entry name" value="Crypto/Photolyase_FAD-like_sf"/>
</dbReference>
<comment type="similarity">
    <text evidence="1 8">Belongs to the DNA photolyase class-1 family.</text>
</comment>
<dbReference type="InterPro" id="IPR036155">
    <property type="entry name" value="Crypto/Photolyase_N_sf"/>
</dbReference>
<evidence type="ECO:0000256" key="5">
    <source>
        <dbReference type="ARBA" id="ARBA00022991"/>
    </source>
</evidence>
<keyword evidence="5 8" id="KW-0157">Chromophore</keyword>
<dbReference type="RefSeq" id="WP_099150631.1">
    <property type="nucleotide sequence ID" value="NZ_PDUD01000019.1"/>
</dbReference>
<dbReference type="NCBIfam" id="TIGR02765">
    <property type="entry name" value="crypto_DASH"/>
    <property type="match status" value="1"/>
</dbReference>
<accession>A0A2D0NCB5</accession>
<dbReference type="Proteomes" id="UP000223913">
    <property type="component" value="Unassembled WGS sequence"/>
</dbReference>
<dbReference type="PANTHER" id="PTHR11455">
    <property type="entry name" value="CRYPTOCHROME"/>
    <property type="match status" value="1"/>
</dbReference>
<dbReference type="AlphaFoldDB" id="A0A2D0NCB5"/>
<dbReference type="GO" id="GO:0003904">
    <property type="term" value="F:deoxyribodipyrimidine photo-lyase activity"/>
    <property type="evidence" value="ECO:0007669"/>
    <property type="project" value="TreeGrafter"/>
</dbReference>
<dbReference type="GO" id="GO:0071949">
    <property type="term" value="F:FAD binding"/>
    <property type="evidence" value="ECO:0007669"/>
    <property type="project" value="TreeGrafter"/>
</dbReference>
<evidence type="ECO:0000256" key="2">
    <source>
        <dbReference type="ARBA" id="ARBA00017881"/>
    </source>
</evidence>
<evidence type="ECO:0000256" key="3">
    <source>
        <dbReference type="ARBA" id="ARBA00022630"/>
    </source>
</evidence>
<keyword evidence="4 6" id="KW-0274">FAD</keyword>
<feature type="binding site" evidence="6">
    <location>
        <position position="236"/>
    </location>
    <ligand>
        <name>FAD</name>
        <dbReference type="ChEBI" id="CHEBI:57692"/>
    </ligand>
</feature>
<comment type="cofactor">
    <cofactor evidence="8">
        <name>(6R)-5,10-methylene-5,6,7,8-tetrahydrofolate</name>
        <dbReference type="ChEBI" id="CHEBI:15636"/>
    </cofactor>
    <text evidence="8">Binds 1 5,10-methenyltetrahydrofolate (MTHF) per subunit.</text>
</comment>
<name>A0A2D0NCB5_FLAN2</name>
<dbReference type="EMBL" id="PDUD01000019">
    <property type="protein sequence ID" value="PHN06038.1"/>
    <property type="molecule type" value="Genomic_DNA"/>
</dbReference>
<evidence type="ECO:0000256" key="8">
    <source>
        <dbReference type="RuleBase" id="RU367151"/>
    </source>
</evidence>
<protein>
    <recommendedName>
        <fullName evidence="2 8">Cryptochrome DASH</fullName>
    </recommendedName>
</protein>
<dbReference type="Gene3D" id="1.25.40.80">
    <property type="match status" value="1"/>
</dbReference>
<evidence type="ECO:0000313" key="10">
    <source>
        <dbReference type="EMBL" id="PHN06038.1"/>
    </source>
</evidence>
<sequence>MRNKRAIVWFRQDLRLHDNEALLDAIASADEIIPVYVFDERVFKGKTRYGFPKTGKYRARFIIESVHDLRTSLRALGSELIVRVGKPEEIIYDLANKAKSSWVFCNRERTEEEVAVQDALEQNLWSIGQEIRYSRGKMLYYTADLPFPVTHTPDVFTQFRKEVERFVAIRHPLPRPETFEPVFVLLEPGEIPRLEDFGHEDDPADSRAVLDFKGGELEGLKRLKEYVWDTEHIRHYKDTRDNLMGTDYSSKLSPWLAQGCISPKTVYYEVKTFEKTYGQSESTYGLLFELLWRDFFRFMAKKHGNKVFQEGGIQEKTDPDWKNDEDLLQSWVNGQTGIPFIDANMREIKQTGYMSNRGRLNTASFLVNDLKVNWQMGADYFESVLIDYDVCSNYGNWQFVAGVGSDSREHRELNILAQAKRYDPQGDFVRLWLPELAEVPQDKIHQPDSLSEMEQRDFHFQLGRDYPAALVDTGKWN</sequence>
<dbReference type="GO" id="GO:0000719">
    <property type="term" value="P:photoreactive repair"/>
    <property type="evidence" value="ECO:0007669"/>
    <property type="project" value="TreeGrafter"/>
</dbReference>
<feature type="domain" description="Photolyase/cryptochrome alpha/beta" evidence="9">
    <location>
        <begin position="4"/>
        <end position="139"/>
    </location>
</feature>
<evidence type="ECO:0000256" key="6">
    <source>
        <dbReference type="PIRSR" id="PIRSR602081-1"/>
    </source>
</evidence>
<dbReference type="SUPFAM" id="SSF52425">
    <property type="entry name" value="Cryptochrome/photolyase, N-terminal domain"/>
    <property type="match status" value="1"/>
</dbReference>